<evidence type="ECO:0000256" key="5">
    <source>
        <dbReference type="ARBA" id="ARBA00023004"/>
    </source>
</evidence>
<evidence type="ECO:0000256" key="4">
    <source>
        <dbReference type="ARBA" id="ARBA00023002"/>
    </source>
</evidence>
<keyword evidence="9" id="KW-1185">Reference proteome</keyword>
<dbReference type="AlphaFoldDB" id="A0A7W8QP13"/>
<organism evidence="8 9">
    <name type="scientific">Nocardiopsis composta</name>
    <dbReference type="NCBI Taxonomy" id="157465"/>
    <lineage>
        <taxon>Bacteria</taxon>
        <taxon>Bacillati</taxon>
        <taxon>Actinomycetota</taxon>
        <taxon>Actinomycetes</taxon>
        <taxon>Streptosporangiales</taxon>
        <taxon>Nocardiopsidaceae</taxon>
        <taxon>Nocardiopsis</taxon>
    </lineage>
</organism>
<reference evidence="8 9" key="1">
    <citation type="submission" date="2020-08" db="EMBL/GenBank/DDBJ databases">
        <title>Sequencing the genomes of 1000 actinobacteria strains.</title>
        <authorList>
            <person name="Klenk H.-P."/>
        </authorList>
    </citation>
    <scope>NUCLEOTIDE SEQUENCE [LARGE SCALE GENOMIC DNA]</scope>
    <source>
        <strain evidence="8 9">DSM 44551</strain>
    </source>
</reference>
<dbReference type="Proteomes" id="UP000572635">
    <property type="component" value="Unassembled WGS sequence"/>
</dbReference>
<evidence type="ECO:0000256" key="7">
    <source>
        <dbReference type="RuleBase" id="RU000461"/>
    </source>
</evidence>
<dbReference type="RefSeq" id="WP_184394208.1">
    <property type="nucleotide sequence ID" value="NZ_JACHDB010000001.1"/>
</dbReference>
<keyword evidence="5 7" id="KW-0408">Iron</keyword>
<proteinExistence type="inferred from homology"/>
<dbReference type="PANTHER" id="PTHR46696:SF1">
    <property type="entry name" value="CYTOCHROME P450 YJIB-RELATED"/>
    <property type="match status" value="1"/>
</dbReference>
<comment type="similarity">
    <text evidence="1 7">Belongs to the cytochrome P450 family.</text>
</comment>
<evidence type="ECO:0000313" key="9">
    <source>
        <dbReference type="Proteomes" id="UP000572635"/>
    </source>
</evidence>
<dbReference type="GO" id="GO:0016705">
    <property type="term" value="F:oxidoreductase activity, acting on paired donors, with incorporation or reduction of molecular oxygen"/>
    <property type="evidence" value="ECO:0007669"/>
    <property type="project" value="InterPro"/>
</dbReference>
<keyword evidence="2 7" id="KW-0349">Heme</keyword>
<dbReference type="Pfam" id="PF00067">
    <property type="entry name" value="p450"/>
    <property type="match status" value="1"/>
</dbReference>
<evidence type="ECO:0000256" key="3">
    <source>
        <dbReference type="ARBA" id="ARBA00022723"/>
    </source>
</evidence>
<evidence type="ECO:0000313" key="8">
    <source>
        <dbReference type="EMBL" id="MBB5433978.1"/>
    </source>
</evidence>
<dbReference type="GO" id="GO:0020037">
    <property type="term" value="F:heme binding"/>
    <property type="evidence" value="ECO:0007669"/>
    <property type="project" value="InterPro"/>
</dbReference>
<dbReference type="GO" id="GO:0004497">
    <property type="term" value="F:monooxygenase activity"/>
    <property type="evidence" value="ECO:0007669"/>
    <property type="project" value="UniProtKB-KW"/>
</dbReference>
<name>A0A7W8QP13_9ACTN</name>
<protein>
    <submittedName>
        <fullName evidence="8">Cytochrome P450</fullName>
    </submittedName>
</protein>
<dbReference type="PANTHER" id="PTHR46696">
    <property type="entry name" value="P450, PUTATIVE (EUROFUNG)-RELATED"/>
    <property type="match status" value="1"/>
</dbReference>
<evidence type="ECO:0000256" key="2">
    <source>
        <dbReference type="ARBA" id="ARBA00022617"/>
    </source>
</evidence>
<dbReference type="FunFam" id="1.10.630.10:FF:000018">
    <property type="entry name" value="Cytochrome P450 monooxygenase"/>
    <property type="match status" value="1"/>
</dbReference>
<evidence type="ECO:0000256" key="1">
    <source>
        <dbReference type="ARBA" id="ARBA00010617"/>
    </source>
</evidence>
<dbReference type="Gene3D" id="1.10.630.10">
    <property type="entry name" value="Cytochrome P450"/>
    <property type="match status" value="1"/>
</dbReference>
<dbReference type="InterPro" id="IPR036396">
    <property type="entry name" value="Cyt_P450_sf"/>
</dbReference>
<keyword evidence="3 7" id="KW-0479">Metal-binding</keyword>
<dbReference type="GO" id="GO:0005506">
    <property type="term" value="F:iron ion binding"/>
    <property type="evidence" value="ECO:0007669"/>
    <property type="project" value="InterPro"/>
</dbReference>
<sequence length="381" mass="39496">MPATPALPFDRPRPIDPPPAYAELRRTSPVARVLTPEGAPAWLVTSYDAAVQVLTDARFGVTPPTGRDPGNETLFQDGEPHARLRRLVARAFTPRRIAALRPGIEAAAAELVAAMAAAGPPADLMADLAAPLSLSVIGDLLGVPAAARDRLRGFAEPALTEGTPEAWGAFAGYSAELVAAKRAELGDDPLSGLIAVHGADDGRLTDGELSAMAMTLAGSGHLSSANAICTAAILLLDSGRLAEYAAAPERAAAVTEEVLRRLSGTTGEVMPRWAAEDAEAGGVRIAAGDMVLVRLEAAHHDPDRFADPARLDPDRSPAEHIAFGRGPHHCLGAALARAELTAALRALAAGLPGLRLTVPAAEVPWVHGFVDSGPSRVPVAW</sequence>
<dbReference type="PROSITE" id="PS00086">
    <property type="entry name" value="CYTOCHROME_P450"/>
    <property type="match status" value="1"/>
</dbReference>
<dbReference type="PRINTS" id="PR00359">
    <property type="entry name" value="BP450"/>
</dbReference>
<dbReference type="SUPFAM" id="SSF48264">
    <property type="entry name" value="Cytochrome P450"/>
    <property type="match status" value="1"/>
</dbReference>
<dbReference type="InterPro" id="IPR002397">
    <property type="entry name" value="Cyt_P450_B"/>
</dbReference>
<gene>
    <name evidence="8" type="ORF">HDA36_004062</name>
</gene>
<keyword evidence="4 7" id="KW-0560">Oxidoreductase</keyword>
<evidence type="ECO:0000256" key="6">
    <source>
        <dbReference type="ARBA" id="ARBA00023033"/>
    </source>
</evidence>
<dbReference type="InterPro" id="IPR001128">
    <property type="entry name" value="Cyt_P450"/>
</dbReference>
<accession>A0A7W8QP13</accession>
<comment type="caution">
    <text evidence="8">The sequence shown here is derived from an EMBL/GenBank/DDBJ whole genome shotgun (WGS) entry which is preliminary data.</text>
</comment>
<dbReference type="InterPro" id="IPR017972">
    <property type="entry name" value="Cyt_P450_CS"/>
</dbReference>
<keyword evidence="6 7" id="KW-0503">Monooxygenase</keyword>
<dbReference type="EMBL" id="JACHDB010000001">
    <property type="protein sequence ID" value="MBB5433978.1"/>
    <property type="molecule type" value="Genomic_DNA"/>
</dbReference>